<comment type="subcellular location">
    <subcellularLocation>
        <location evidence="4">Cytoplasm</location>
    </subcellularLocation>
</comment>
<evidence type="ECO:0000259" key="6">
    <source>
        <dbReference type="PROSITE" id="PS00745"/>
    </source>
</evidence>
<keyword evidence="8" id="KW-1185">Reference proteome</keyword>
<dbReference type="SUPFAM" id="SSF75620">
    <property type="entry name" value="Release factor"/>
    <property type="match status" value="1"/>
</dbReference>
<keyword evidence="4" id="KW-0963">Cytoplasm</keyword>
<dbReference type="InterPro" id="IPR004374">
    <property type="entry name" value="PrfB"/>
</dbReference>
<comment type="similarity">
    <text evidence="1 4">Belongs to the prokaryotic/mitochondrial release factor family.</text>
</comment>
<dbReference type="PANTHER" id="PTHR43116:SF3">
    <property type="entry name" value="CLASS I PEPTIDE CHAIN RELEASE FACTOR"/>
    <property type="match status" value="1"/>
</dbReference>
<keyword evidence="3 4" id="KW-0648">Protein biosynthesis</keyword>
<proteinExistence type="inferred from homology"/>
<evidence type="ECO:0000256" key="2">
    <source>
        <dbReference type="ARBA" id="ARBA00022481"/>
    </source>
</evidence>
<dbReference type="EMBL" id="JACHKA010000001">
    <property type="protein sequence ID" value="MBB5987682.1"/>
    <property type="molecule type" value="Genomic_DNA"/>
</dbReference>
<dbReference type="HAMAP" id="MF_00094">
    <property type="entry name" value="Rel_fac_2"/>
    <property type="match status" value="1"/>
</dbReference>
<evidence type="ECO:0000256" key="5">
    <source>
        <dbReference type="NCBIfam" id="TIGR00020"/>
    </source>
</evidence>
<dbReference type="InterPro" id="IPR000352">
    <property type="entry name" value="Pep_chain_release_fac_I"/>
</dbReference>
<dbReference type="Proteomes" id="UP001138540">
    <property type="component" value="Unassembled WGS sequence"/>
</dbReference>
<dbReference type="RefSeq" id="WP_184156278.1">
    <property type="nucleotide sequence ID" value="NZ_JACHKA010000001.1"/>
</dbReference>
<evidence type="ECO:0000313" key="8">
    <source>
        <dbReference type="Proteomes" id="UP001138540"/>
    </source>
</evidence>
<dbReference type="Pfam" id="PF00472">
    <property type="entry name" value="RF-1"/>
    <property type="match status" value="1"/>
</dbReference>
<evidence type="ECO:0000313" key="7">
    <source>
        <dbReference type="EMBL" id="MBB5987682.1"/>
    </source>
</evidence>
<dbReference type="Gene3D" id="3.30.160.20">
    <property type="match status" value="1"/>
</dbReference>
<dbReference type="Gene3D" id="3.30.70.1660">
    <property type="match status" value="1"/>
</dbReference>
<comment type="PTM">
    <text evidence="4">Methylated by PrmC. Methylation increases the termination efficiency of RF2.</text>
</comment>
<protein>
    <recommendedName>
        <fullName evidence="4 5">Peptide chain release factor 2</fullName>
        <shortName evidence="4">RF-2</shortName>
    </recommendedName>
</protein>
<sequence>MRAEAEAHVDHIKAALDLLRRSLDWDRALRRLDELNARVEDPTLWDNQKMAQDVMRERTRLDSSIGATRAIEQEMTDTVELIEMAEAEGDDALVDEGIANLQALAARADRDKVAALLAGEADGNDTYLEIHAGAGGTESQDWAEMLLRMYQRWAEKHGYKVEMIEYQAGEQAGIKSATLLIKGENAYGYAKTESGVHRLVRISPYDSSARRHTSFSSVWVYPVIDDNIEIEIKESDLKIDTYRASGAGGQHVNTTDSAVRITHVPSGIIVASQNDRSQHKNRATAMNMLKARLYEAELRRREEEASSDYQAKTEIGWGHQIRSYVLQPYQLVKDLRTGVTSTAPGDVLDGDLDPFMAAALSQKVTGETVEVEDVD</sequence>
<name>A0ABR6NLU8_9SPHN</name>
<evidence type="ECO:0000256" key="3">
    <source>
        <dbReference type="ARBA" id="ARBA00022917"/>
    </source>
</evidence>
<reference evidence="7 8" key="1">
    <citation type="submission" date="2020-08" db="EMBL/GenBank/DDBJ databases">
        <title>Exploring microbial biodiversity for novel pathways involved in the catabolism of aromatic compounds derived from lignin.</title>
        <authorList>
            <person name="Elkins J."/>
        </authorList>
    </citation>
    <scope>NUCLEOTIDE SEQUENCE [LARGE SCALE GENOMIC DNA]</scope>
    <source>
        <strain evidence="7 8">B1D3A</strain>
    </source>
</reference>
<comment type="caution">
    <text evidence="7">The sequence shown here is derived from an EMBL/GenBank/DDBJ whole genome shotgun (WGS) entry which is preliminary data.</text>
</comment>
<dbReference type="PANTHER" id="PTHR43116">
    <property type="entry name" value="PEPTIDE CHAIN RELEASE FACTOR 2"/>
    <property type="match status" value="1"/>
</dbReference>
<gene>
    <name evidence="4" type="primary">prfB</name>
    <name evidence="7" type="ORF">HNP60_003656</name>
</gene>
<dbReference type="Gene3D" id="1.20.58.410">
    <property type="entry name" value="Release factor"/>
    <property type="match status" value="1"/>
</dbReference>
<evidence type="ECO:0000256" key="4">
    <source>
        <dbReference type="HAMAP-Rule" id="MF_00094"/>
    </source>
</evidence>
<keyword evidence="2 4" id="KW-0488">Methylation</keyword>
<feature type="domain" description="Prokaryotic-type class I peptide chain release factors" evidence="6">
    <location>
        <begin position="243"/>
        <end position="259"/>
    </location>
</feature>
<comment type="function">
    <text evidence="4">Peptide chain release factor 2 directs the termination of translation in response to the peptide chain termination codons UGA and UAA.</text>
</comment>
<accession>A0ABR6NLU8</accession>
<feature type="modified residue" description="N5-methylglutamine" evidence="4">
    <location>
        <position position="250"/>
    </location>
</feature>
<evidence type="ECO:0000256" key="1">
    <source>
        <dbReference type="ARBA" id="ARBA00010835"/>
    </source>
</evidence>
<dbReference type="InterPro" id="IPR005139">
    <property type="entry name" value="PCRF"/>
</dbReference>
<dbReference type="PROSITE" id="PS00745">
    <property type="entry name" value="RF_PROK_I"/>
    <property type="match status" value="1"/>
</dbReference>
<dbReference type="InterPro" id="IPR045853">
    <property type="entry name" value="Pep_chain_release_fac_I_sf"/>
</dbReference>
<dbReference type="SMART" id="SM00937">
    <property type="entry name" value="PCRF"/>
    <property type="match status" value="1"/>
</dbReference>
<dbReference type="Pfam" id="PF03462">
    <property type="entry name" value="PCRF"/>
    <property type="match status" value="1"/>
</dbReference>
<organism evidence="7 8">
    <name type="scientific">Sphingobium lignivorans</name>
    <dbReference type="NCBI Taxonomy" id="2735886"/>
    <lineage>
        <taxon>Bacteria</taxon>
        <taxon>Pseudomonadati</taxon>
        <taxon>Pseudomonadota</taxon>
        <taxon>Alphaproteobacteria</taxon>
        <taxon>Sphingomonadales</taxon>
        <taxon>Sphingomonadaceae</taxon>
        <taxon>Sphingobium</taxon>
    </lineage>
</organism>
<dbReference type="NCBIfam" id="TIGR00020">
    <property type="entry name" value="prfB"/>
    <property type="match status" value="1"/>
</dbReference>